<dbReference type="EMBL" id="QMQX01000120">
    <property type="protein sequence ID" value="RLE51270.1"/>
    <property type="molecule type" value="Genomic_DNA"/>
</dbReference>
<reference evidence="1 2" key="1">
    <citation type="submission" date="2018-06" db="EMBL/GenBank/DDBJ databases">
        <title>Extensive metabolic versatility and redundancy in microbially diverse, dynamic hydrothermal sediments.</title>
        <authorList>
            <person name="Dombrowski N."/>
            <person name="Teske A."/>
            <person name="Baker B.J."/>
        </authorList>
    </citation>
    <scope>NUCLEOTIDE SEQUENCE [LARGE SCALE GENOMIC DNA]</scope>
    <source>
        <strain evidence="1">B34_G17</strain>
    </source>
</reference>
<dbReference type="AlphaFoldDB" id="A0A497EX16"/>
<evidence type="ECO:0000313" key="1">
    <source>
        <dbReference type="EMBL" id="RLE51270.1"/>
    </source>
</evidence>
<comment type="caution">
    <text evidence="1">The sequence shown here is derived from an EMBL/GenBank/DDBJ whole genome shotgun (WGS) entry which is preliminary data.</text>
</comment>
<gene>
    <name evidence="1" type="ORF">DRJ33_06260</name>
</gene>
<organism evidence="1 2">
    <name type="scientific">Thermoproteota archaeon</name>
    <dbReference type="NCBI Taxonomy" id="2056631"/>
    <lineage>
        <taxon>Archaea</taxon>
        <taxon>Thermoproteota</taxon>
    </lineage>
</organism>
<evidence type="ECO:0000313" key="2">
    <source>
        <dbReference type="Proteomes" id="UP000272051"/>
    </source>
</evidence>
<name>A0A497EX16_9CREN</name>
<protein>
    <submittedName>
        <fullName evidence="1">Uncharacterized protein</fullName>
    </submittedName>
</protein>
<sequence length="264" mass="28164">MTCSTSASLDFKTVSYSLSLDAFNLSAISTSDSNVANVHNEPFITLTVAVSTATDTSFYNFTVKKGDAVSIDLLDPLFNVTSEVLSAKNLSFSLENCYLHISYTNITLSNVSLLACGGLKYGCSESQLSYLITPMVLLSLEAGNTSLASTPLVYWSSDELVARLYNISEVEEAVGGVGSAAISFKELSSASYSGNSSYIVLNATFSEDLPFKNALYQTYLILSEEAPNGVDVEWCSNGGSSSSILISGDVYISLEVKNVKPSFS</sequence>
<proteinExistence type="predicted"/>
<dbReference type="Proteomes" id="UP000272051">
    <property type="component" value="Unassembled WGS sequence"/>
</dbReference>
<accession>A0A497EX16</accession>